<reference evidence="1 2" key="1">
    <citation type="submission" date="2015-04" db="EMBL/GenBank/DDBJ databases">
        <title>Draft genome sequence of bacteremic isolate Catabacter hongkongensis type strain HKU16T.</title>
        <authorList>
            <person name="Lau S.K."/>
            <person name="Teng J.L."/>
            <person name="Huang Y."/>
            <person name="Curreem S.O."/>
            <person name="Tsui S.K."/>
            <person name="Woo P.C."/>
        </authorList>
    </citation>
    <scope>NUCLEOTIDE SEQUENCE [LARGE SCALE GENOMIC DNA]</scope>
    <source>
        <strain evidence="1 2">HKU16</strain>
    </source>
</reference>
<protein>
    <submittedName>
        <fullName evidence="1">Uncharacterized protein</fullName>
    </submittedName>
</protein>
<dbReference type="AlphaFoldDB" id="A0A0M2NBW5"/>
<gene>
    <name evidence="1" type="ORF">CHK_2590</name>
</gene>
<sequence length="37" mass="4139">MQSKDKTILLAMGRLFNIYPASKAAKETARSQNRNGK</sequence>
<evidence type="ECO:0000313" key="2">
    <source>
        <dbReference type="Proteomes" id="UP000034076"/>
    </source>
</evidence>
<organism evidence="1 2">
    <name type="scientific">Christensenella hongkongensis</name>
    <dbReference type="NCBI Taxonomy" id="270498"/>
    <lineage>
        <taxon>Bacteria</taxon>
        <taxon>Bacillati</taxon>
        <taxon>Bacillota</taxon>
        <taxon>Clostridia</taxon>
        <taxon>Christensenellales</taxon>
        <taxon>Christensenellaceae</taxon>
        <taxon>Christensenella</taxon>
    </lineage>
</organism>
<dbReference type="EMBL" id="LAYJ01000115">
    <property type="protein sequence ID" value="KKI49974.1"/>
    <property type="molecule type" value="Genomic_DNA"/>
</dbReference>
<dbReference type="Proteomes" id="UP000034076">
    <property type="component" value="Unassembled WGS sequence"/>
</dbReference>
<dbReference type="STRING" id="270498.CHK_2590"/>
<proteinExistence type="predicted"/>
<name>A0A0M2NBW5_9FIRM</name>
<comment type="caution">
    <text evidence="1">The sequence shown here is derived from an EMBL/GenBank/DDBJ whole genome shotgun (WGS) entry which is preliminary data.</text>
</comment>
<keyword evidence="2" id="KW-1185">Reference proteome</keyword>
<evidence type="ECO:0000313" key="1">
    <source>
        <dbReference type="EMBL" id="KKI49974.1"/>
    </source>
</evidence>
<accession>A0A0M2NBW5</accession>